<dbReference type="CDD" id="cd05379">
    <property type="entry name" value="CAP_bacterial"/>
    <property type="match status" value="1"/>
</dbReference>
<reference evidence="3" key="1">
    <citation type="submission" date="2020-04" db="EMBL/GenBank/DDBJ databases">
        <authorList>
            <person name="Zhang T."/>
        </authorList>
    </citation>
    <scope>NUCLEOTIDE SEQUENCE</scope>
    <source>
        <strain evidence="3">HKST-UBA15</strain>
    </source>
</reference>
<dbReference type="Pfam" id="PF00188">
    <property type="entry name" value="CAP"/>
    <property type="match status" value="1"/>
</dbReference>
<dbReference type="EMBL" id="JAGQLL010000016">
    <property type="protein sequence ID" value="MCA9379860.1"/>
    <property type="molecule type" value="Genomic_DNA"/>
</dbReference>
<gene>
    <name evidence="3" type="ORF">KC675_01640</name>
</gene>
<dbReference type="AlphaFoldDB" id="A0A955I6X1"/>
<organism evidence="3 4">
    <name type="scientific">Candidatus Dojkabacteria bacterium</name>
    <dbReference type="NCBI Taxonomy" id="2099670"/>
    <lineage>
        <taxon>Bacteria</taxon>
        <taxon>Candidatus Dojkabacteria</taxon>
    </lineage>
</organism>
<dbReference type="Proteomes" id="UP000745577">
    <property type="component" value="Unassembled WGS sequence"/>
</dbReference>
<dbReference type="SUPFAM" id="SSF55797">
    <property type="entry name" value="PR-1-like"/>
    <property type="match status" value="1"/>
</dbReference>
<reference evidence="3" key="2">
    <citation type="journal article" date="2021" name="Microbiome">
        <title>Successional dynamics and alternative stable states in a saline activated sludge microbial community over 9 years.</title>
        <authorList>
            <person name="Wang Y."/>
            <person name="Ye J."/>
            <person name="Ju F."/>
            <person name="Liu L."/>
            <person name="Boyd J.A."/>
            <person name="Deng Y."/>
            <person name="Parks D.H."/>
            <person name="Jiang X."/>
            <person name="Yin X."/>
            <person name="Woodcroft B.J."/>
            <person name="Tyson G.W."/>
            <person name="Hugenholtz P."/>
            <person name="Polz M.F."/>
            <person name="Zhang T."/>
        </authorList>
    </citation>
    <scope>NUCLEOTIDE SEQUENCE</scope>
    <source>
        <strain evidence="3">HKST-UBA15</strain>
    </source>
</reference>
<name>A0A955I6X1_9BACT</name>
<keyword evidence="1" id="KW-0812">Transmembrane</keyword>
<feature type="transmembrane region" description="Helical" evidence="1">
    <location>
        <begin position="12"/>
        <end position="33"/>
    </location>
</feature>
<protein>
    <submittedName>
        <fullName evidence="3">CAP domain-containing protein</fullName>
    </submittedName>
</protein>
<evidence type="ECO:0000259" key="2">
    <source>
        <dbReference type="Pfam" id="PF00188"/>
    </source>
</evidence>
<dbReference type="Gene3D" id="3.40.33.10">
    <property type="entry name" value="CAP"/>
    <property type="match status" value="1"/>
</dbReference>
<evidence type="ECO:0000313" key="4">
    <source>
        <dbReference type="Proteomes" id="UP000745577"/>
    </source>
</evidence>
<evidence type="ECO:0000313" key="3">
    <source>
        <dbReference type="EMBL" id="MCA9379860.1"/>
    </source>
</evidence>
<evidence type="ECO:0000256" key="1">
    <source>
        <dbReference type="SAM" id="Phobius"/>
    </source>
</evidence>
<sequence length="230" mass="26118">MYIDHRKKKKIIIVFMLLYIFTLGLTTSLVKFYQSKVDTYANISSNNPIIFTGEVTPTPEILGIYNSVTLTPTPINTRPISAQVKNNSTTKSTNSVVANTPISINKSEIYSMINEYRKSKGLNEIYVDYRLETSSTNKAKHMVDNNYFDHGNPWSFISDAGYKFKYASENLAVNYYSSSSIIRGWKESPSHNKAMLDERNQQMGFAYLCEINISSYTNTCLAVIHFGSEN</sequence>
<dbReference type="PANTHER" id="PTHR31157">
    <property type="entry name" value="SCP DOMAIN-CONTAINING PROTEIN"/>
    <property type="match status" value="1"/>
</dbReference>
<dbReference type="PANTHER" id="PTHR31157:SF1">
    <property type="entry name" value="SCP DOMAIN-CONTAINING PROTEIN"/>
    <property type="match status" value="1"/>
</dbReference>
<proteinExistence type="predicted"/>
<accession>A0A955I6X1</accession>
<feature type="domain" description="SCP" evidence="2">
    <location>
        <begin position="111"/>
        <end position="209"/>
    </location>
</feature>
<comment type="caution">
    <text evidence="3">The sequence shown here is derived from an EMBL/GenBank/DDBJ whole genome shotgun (WGS) entry which is preliminary data.</text>
</comment>
<keyword evidence="1" id="KW-1133">Transmembrane helix</keyword>
<dbReference type="InterPro" id="IPR014044">
    <property type="entry name" value="CAP_dom"/>
</dbReference>
<keyword evidence="1" id="KW-0472">Membrane</keyword>
<dbReference type="InterPro" id="IPR035940">
    <property type="entry name" value="CAP_sf"/>
</dbReference>